<feature type="domain" description="Disease resistance protein winged helix" evidence="8">
    <location>
        <begin position="422"/>
        <end position="492"/>
    </location>
</feature>
<feature type="domain" description="R13L1/DRL21-like LRR repeat region" evidence="9">
    <location>
        <begin position="707"/>
        <end position="830"/>
    </location>
</feature>
<evidence type="ECO:0000259" key="9">
    <source>
        <dbReference type="Pfam" id="PF25019"/>
    </source>
</evidence>
<dbReference type="FunFam" id="1.10.10.10:FF:000322">
    <property type="entry name" value="Probable disease resistance protein At1g63360"/>
    <property type="match status" value="1"/>
</dbReference>
<dbReference type="OrthoDB" id="1668230at2759"/>
<evidence type="ECO:0000256" key="4">
    <source>
        <dbReference type="ARBA" id="ARBA00022821"/>
    </source>
</evidence>
<dbReference type="Gene3D" id="1.25.40.10">
    <property type="entry name" value="Tetratricopeptide repeat domain"/>
    <property type="match status" value="1"/>
</dbReference>
<comment type="caution">
    <text evidence="10">The sequence shown here is derived from an EMBL/GenBank/DDBJ whole genome shotgun (WGS) entry which is preliminary data.</text>
</comment>
<dbReference type="Gene3D" id="1.20.5.4130">
    <property type="match status" value="1"/>
</dbReference>
<evidence type="ECO:0000256" key="2">
    <source>
        <dbReference type="ARBA" id="ARBA00022737"/>
    </source>
</evidence>
<dbReference type="InterPro" id="IPR058922">
    <property type="entry name" value="WHD_DRP"/>
</dbReference>
<keyword evidence="11" id="KW-1185">Reference proteome</keyword>
<dbReference type="PROSITE" id="PS51450">
    <property type="entry name" value="LRR"/>
    <property type="match status" value="1"/>
</dbReference>
<dbReference type="Gene3D" id="3.80.10.10">
    <property type="entry name" value="Ribonuclease Inhibitor"/>
    <property type="match status" value="1"/>
</dbReference>
<evidence type="ECO:0000256" key="1">
    <source>
        <dbReference type="ARBA" id="ARBA00022614"/>
    </source>
</evidence>
<evidence type="ECO:0000259" key="7">
    <source>
        <dbReference type="Pfam" id="PF18052"/>
    </source>
</evidence>
<dbReference type="Gene3D" id="1.10.8.430">
    <property type="entry name" value="Helical domain of apoptotic protease-activating factors"/>
    <property type="match status" value="1"/>
</dbReference>
<dbReference type="InterPro" id="IPR041118">
    <property type="entry name" value="Rx_N"/>
</dbReference>
<keyword evidence="5" id="KW-0067">ATP-binding</keyword>
<keyword evidence="1" id="KW-0433">Leucine-rich repeat</keyword>
<dbReference type="InterPro" id="IPR001611">
    <property type="entry name" value="Leu-rich_rpt"/>
</dbReference>
<feature type="domain" description="NB-ARC" evidence="6">
    <location>
        <begin position="164"/>
        <end position="337"/>
    </location>
</feature>
<dbReference type="Pfam" id="PF20431">
    <property type="entry name" value="E_motif"/>
    <property type="match status" value="1"/>
</dbReference>
<dbReference type="Pfam" id="PF25019">
    <property type="entry name" value="LRR_R13L1-DRL21"/>
    <property type="match status" value="1"/>
</dbReference>
<evidence type="ECO:0000259" key="6">
    <source>
        <dbReference type="Pfam" id="PF00931"/>
    </source>
</evidence>
<accession>A0A8K0DYE1</accession>
<evidence type="ECO:0008006" key="12">
    <source>
        <dbReference type="Google" id="ProtNLM"/>
    </source>
</evidence>
<dbReference type="Gene3D" id="1.10.10.10">
    <property type="entry name" value="Winged helix-like DNA-binding domain superfamily/Winged helix DNA-binding domain"/>
    <property type="match status" value="1"/>
</dbReference>
<dbReference type="SUPFAM" id="SSF52540">
    <property type="entry name" value="P-loop containing nucleoside triphosphate hydrolases"/>
    <property type="match status" value="1"/>
</dbReference>
<name>A0A8K0DYE1_9ROSA</name>
<feature type="domain" description="Disease resistance N-terminal" evidence="7">
    <location>
        <begin position="3"/>
        <end position="94"/>
    </location>
</feature>
<sequence length="1240" mass="140401">MAASASLQVLFDRLASQEVVDFVKGKKLNDRLLKKLKIMLLCADTVVNDAEEKQIRNPNVKKWLDELKDATYNAEDLVYQINTEALWCKMEGEHGRNTSQVRNLSSTWFANKVESELTEILDRLEYVVNQKDNLGLKEVVGKKSSPRSPPPLVEDSDVYGRDANKEAIVKLLVLDDDLGGGNKISVIPIVGMGGIGKTTLAQLVFTDSSVNKHGWDVKAWITISDDFDVFALTKRILETVTSKTCYVNDSFQLQVRLKEALKDKKFLFVLDDVWNENYDRWSALKSPFESGAYGSKIIVTTRSKSIASMMGTVPYHDLQLLSEEDCWKLFEKHAFSSYMESSAHPDLEEIGRQIIKKCGGLPLAVKSLGGLLRSNLNSEVWENVLNSVIWELTDNVDVLPALRLSYHSLPLHLKRCFAYCSIFPKDYNFTKQELVVLWISEDLLQPHRRKSLEEVGEEYFNELLSRSLFQQNNETKYDVRSFFMHDLVNDLAKFVVGDFVLRLDENNTHASVRKARYVSYMRSEGYEAKKFEVLFENKTLRMFLSLKVPPTAWYNKLETEPRSLQSLVNSEQLQRMECLRYLSLSDCISLDIARTLLLRRCEHLSQLADSIGNLKHLRYLDLSHTSIEEIPDALCSLYNLHTLLLDWCRKLKRLPSNIARLINLRHLHIELCSALEGMPQQIGDMRELRTLSAFVVGKGKDNDWCNIRKLGQLHNIHGELHISRLENVIDTGDVLEVNLKEKKHITGLTLQWGIEAEDSQKEREVLEGLQPKKNVEILSIFGYGGTGFPNWVQFGPFSQLVQLYLYNCGNFAELPSLGHLPNLKELSIGGFGLVERIGDEFCSATNPFRCLESLTLDGMPNWKEWSFVDAGEGGVFPHLQSLRLYGCPKLNGGCLPDYLPCLVDLFIHSCEQLTTLGIHHSQDMVVDSFPEEGLLPNSSRTLDICHLTNLKTLNIRSCPRLQCLPEGGLPTSLSKLSIYSCPLLNQRCQRDIGEDWSKIAHISRVFLEKLYNEQCAYVSLFSYFSNFIQRLSKLDLDGLKLAHGGVIVSGLGLDSICSSALVTAYSKLALVDEANKAFKKFDEILENGLIPEECTFSALLCTCCYDGLVRDGKSIFKRMTEEFGIQPRAEHYVHMVKLPGMGGELEEAYNLILSLPEPVDSGIWGALLSCCDACGNPEMAESVAERLIGNNPESCSYRVILSNIYACYGRWDDATKLRNDQTYGKLRKMPWLSWIEGSSL</sequence>
<dbReference type="PANTHER" id="PTHR36766">
    <property type="entry name" value="PLANT BROAD-SPECTRUM MILDEW RESISTANCE PROTEIN RPW8"/>
    <property type="match status" value="1"/>
</dbReference>
<keyword evidence="4" id="KW-0611">Plant defense</keyword>
<dbReference type="InterPro" id="IPR056789">
    <property type="entry name" value="LRR_R13L1-DRL21"/>
</dbReference>
<dbReference type="InterPro" id="IPR027417">
    <property type="entry name" value="P-loop_NTPase"/>
</dbReference>
<dbReference type="Gene3D" id="3.40.50.300">
    <property type="entry name" value="P-loop containing nucleotide triphosphate hydrolases"/>
    <property type="match status" value="1"/>
</dbReference>
<evidence type="ECO:0000256" key="5">
    <source>
        <dbReference type="ARBA" id="ARBA00022840"/>
    </source>
</evidence>
<dbReference type="EMBL" id="VOIH02000009">
    <property type="protein sequence ID" value="KAF3437498.1"/>
    <property type="molecule type" value="Genomic_DNA"/>
</dbReference>
<dbReference type="PRINTS" id="PR00364">
    <property type="entry name" value="DISEASERSIST"/>
</dbReference>
<dbReference type="InterPro" id="IPR042197">
    <property type="entry name" value="Apaf_helical"/>
</dbReference>
<dbReference type="NCBIfam" id="TIGR00756">
    <property type="entry name" value="PPR"/>
    <property type="match status" value="1"/>
</dbReference>
<keyword evidence="2" id="KW-0677">Repeat</keyword>
<dbReference type="InterPro" id="IPR011990">
    <property type="entry name" value="TPR-like_helical_dom_sf"/>
</dbReference>
<evidence type="ECO:0000259" key="8">
    <source>
        <dbReference type="Pfam" id="PF23559"/>
    </source>
</evidence>
<dbReference type="Pfam" id="PF23559">
    <property type="entry name" value="WHD_DRP"/>
    <property type="match status" value="1"/>
</dbReference>
<dbReference type="InterPro" id="IPR002182">
    <property type="entry name" value="NB-ARC"/>
</dbReference>
<keyword evidence="3" id="KW-0547">Nucleotide-binding</keyword>
<dbReference type="FunFam" id="3.40.50.300:FF:001091">
    <property type="entry name" value="Probable disease resistance protein At1g61300"/>
    <property type="match status" value="1"/>
</dbReference>
<protein>
    <recommendedName>
        <fullName evidence="12">Disease resistance RPP13-like protein 1</fullName>
    </recommendedName>
</protein>
<proteinExistence type="predicted"/>
<evidence type="ECO:0000256" key="3">
    <source>
        <dbReference type="ARBA" id="ARBA00022741"/>
    </source>
</evidence>
<dbReference type="GO" id="GO:0005524">
    <property type="term" value="F:ATP binding"/>
    <property type="evidence" value="ECO:0007669"/>
    <property type="project" value="UniProtKB-KW"/>
</dbReference>
<evidence type="ECO:0000313" key="10">
    <source>
        <dbReference type="EMBL" id="KAF3437498.1"/>
    </source>
</evidence>
<dbReference type="Pfam" id="PF18052">
    <property type="entry name" value="Rx_N"/>
    <property type="match status" value="1"/>
</dbReference>
<dbReference type="InterPro" id="IPR036388">
    <property type="entry name" value="WH-like_DNA-bd_sf"/>
</dbReference>
<dbReference type="GO" id="GO:0006952">
    <property type="term" value="P:defense response"/>
    <property type="evidence" value="ECO:0007669"/>
    <property type="project" value="UniProtKB-KW"/>
</dbReference>
<dbReference type="PANTHER" id="PTHR36766:SF40">
    <property type="entry name" value="DISEASE RESISTANCE PROTEIN RGA3"/>
    <property type="match status" value="1"/>
</dbReference>
<dbReference type="GO" id="GO:0051707">
    <property type="term" value="P:response to other organism"/>
    <property type="evidence" value="ECO:0007669"/>
    <property type="project" value="UniProtKB-ARBA"/>
</dbReference>
<dbReference type="AlphaFoldDB" id="A0A8K0DYE1"/>
<evidence type="ECO:0000313" key="11">
    <source>
        <dbReference type="Proteomes" id="UP000796880"/>
    </source>
</evidence>
<dbReference type="Pfam" id="PF00931">
    <property type="entry name" value="NB-ARC"/>
    <property type="match status" value="1"/>
</dbReference>
<dbReference type="InterPro" id="IPR032675">
    <property type="entry name" value="LRR_dom_sf"/>
</dbReference>
<dbReference type="InterPro" id="IPR046848">
    <property type="entry name" value="E_motif"/>
</dbReference>
<reference evidence="10" key="1">
    <citation type="submission" date="2020-03" db="EMBL/GenBank/DDBJ databases">
        <title>A high-quality chromosome-level genome assembly of a woody plant with both climbing and erect habits, Rhamnella rubrinervis.</title>
        <authorList>
            <person name="Lu Z."/>
            <person name="Yang Y."/>
            <person name="Zhu X."/>
            <person name="Sun Y."/>
        </authorList>
    </citation>
    <scope>NUCLEOTIDE SEQUENCE</scope>
    <source>
        <strain evidence="10">BYM</strain>
        <tissue evidence="10">Leaf</tissue>
    </source>
</reference>
<dbReference type="GO" id="GO:0043531">
    <property type="term" value="F:ADP binding"/>
    <property type="evidence" value="ECO:0007669"/>
    <property type="project" value="InterPro"/>
</dbReference>
<gene>
    <name evidence="10" type="ORF">FNV43_RR20251</name>
</gene>
<organism evidence="10 11">
    <name type="scientific">Rhamnella rubrinervis</name>
    <dbReference type="NCBI Taxonomy" id="2594499"/>
    <lineage>
        <taxon>Eukaryota</taxon>
        <taxon>Viridiplantae</taxon>
        <taxon>Streptophyta</taxon>
        <taxon>Embryophyta</taxon>
        <taxon>Tracheophyta</taxon>
        <taxon>Spermatophyta</taxon>
        <taxon>Magnoliopsida</taxon>
        <taxon>eudicotyledons</taxon>
        <taxon>Gunneridae</taxon>
        <taxon>Pentapetalae</taxon>
        <taxon>rosids</taxon>
        <taxon>fabids</taxon>
        <taxon>Rosales</taxon>
        <taxon>Rhamnaceae</taxon>
        <taxon>rhamnoid group</taxon>
        <taxon>Rhamneae</taxon>
        <taxon>Rhamnella</taxon>
    </lineage>
</organism>
<dbReference type="SUPFAM" id="SSF52058">
    <property type="entry name" value="L domain-like"/>
    <property type="match status" value="1"/>
</dbReference>
<dbReference type="InterPro" id="IPR002885">
    <property type="entry name" value="PPR_rpt"/>
</dbReference>
<dbReference type="Proteomes" id="UP000796880">
    <property type="component" value="Unassembled WGS sequence"/>
</dbReference>